<evidence type="ECO:0000259" key="1">
    <source>
        <dbReference type="Pfam" id="PF01408"/>
    </source>
</evidence>
<dbReference type="Pfam" id="PF22725">
    <property type="entry name" value="GFO_IDH_MocA_C3"/>
    <property type="match status" value="1"/>
</dbReference>
<dbReference type="Pfam" id="PF01408">
    <property type="entry name" value="GFO_IDH_MocA"/>
    <property type="match status" value="1"/>
</dbReference>
<accession>A0A3B7MLS7</accession>
<keyword evidence="4" id="KW-1185">Reference proteome</keyword>
<dbReference type="KEGG" id="pseg:D3H65_09815"/>
<protein>
    <submittedName>
        <fullName evidence="3">Gfo/Idh/MocA family oxidoreductase</fullName>
    </submittedName>
</protein>
<dbReference type="PANTHER" id="PTHR43249:SF1">
    <property type="entry name" value="D-GLUCOSIDE 3-DEHYDROGENASE"/>
    <property type="match status" value="1"/>
</dbReference>
<dbReference type="Gene3D" id="3.30.360.10">
    <property type="entry name" value="Dihydrodipicolinate Reductase, domain 2"/>
    <property type="match status" value="1"/>
</dbReference>
<evidence type="ECO:0000313" key="4">
    <source>
        <dbReference type="Proteomes" id="UP000263900"/>
    </source>
</evidence>
<reference evidence="3 4" key="1">
    <citation type="submission" date="2018-09" db="EMBL/GenBank/DDBJ databases">
        <title>Genome sequencing of strain 6GH32-13.</title>
        <authorList>
            <person name="Weon H.-Y."/>
            <person name="Heo J."/>
            <person name="Kwon S.-W."/>
        </authorList>
    </citation>
    <scope>NUCLEOTIDE SEQUENCE [LARGE SCALE GENOMIC DNA]</scope>
    <source>
        <strain evidence="3 4">5GH32-13</strain>
    </source>
</reference>
<dbReference type="InterPro" id="IPR052515">
    <property type="entry name" value="Gfo/Idh/MocA_Oxidoreductase"/>
</dbReference>
<gene>
    <name evidence="3" type="ORF">D3H65_09815</name>
</gene>
<proteinExistence type="predicted"/>
<sequence length="335" mass="36801">MSYRFAIIGCGHIGRRHAAQIAARGVLEAVCDTTFSRAEELAGKYTARPYPSVNELFRAEKPDVVSVCTPNGLHAAHAISALEAGCHVLCEKPMSISRESGLRMMAAAEKAGKKLYVVKQNRYNPPVEAVKKLLEAGKLGKIHSFQVNCFWNRPVAYYADSWHGTRELDGGILFTQFSHFIDLLYWLLGDVTSAQGMRSNFIHGDAIDFEDTGVAMLQLASGAIGTLQYTVNSHQRNMEGSVSIFGDRGTVKIGGQYLNNIDFFAVQDETAPILPAGQSSNNYGFYEGSMSNHDKVYQHLIQALDNPGYRFVEAGEALKTVEIIEKIYAASPLIP</sequence>
<dbReference type="Gene3D" id="3.40.50.720">
    <property type="entry name" value="NAD(P)-binding Rossmann-like Domain"/>
    <property type="match status" value="1"/>
</dbReference>
<name>A0A3B7MLS7_9BACT</name>
<dbReference type="AlphaFoldDB" id="A0A3B7MLS7"/>
<feature type="domain" description="GFO/IDH/MocA-like oxidoreductase" evidence="2">
    <location>
        <begin position="128"/>
        <end position="251"/>
    </location>
</feature>
<dbReference type="SUPFAM" id="SSF55347">
    <property type="entry name" value="Glyceraldehyde-3-phosphate dehydrogenase-like, C-terminal domain"/>
    <property type="match status" value="1"/>
</dbReference>
<dbReference type="InterPro" id="IPR055170">
    <property type="entry name" value="GFO_IDH_MocA-like_dom"/>
</dbReference>
<dbReference type="RefSeq" id="WP_119050140.1">
    <property type="nucleotide sequence ID" value="NZ_CP032157.1"/>
</dbReference>
<dbReference type="Proteomes" id="UP000263900">
    <property type="component" value="Chromosome"/>
</dbReference>
<dbReference type="GO" id="GO:0000166">
    <property type="term" value="F:nucleotide binding"/>
    <property type="evidence" value="ECO:0007669"/>
    <property type="project" value="InterPro"/>
</dbReference>
<dbReference type="InterPro" id="IPR000683">
    <property type="entry name" value="Gfo/Idh/MocA-like_OxRdtase_N"/>
</dbReference>
<dbReference type="PANTHER" id="PTHR43249">
    <property type="entry name" value="UDP-N-ACETYL-2-AMINO-2-DEOXY-D-GLUCURONATE OXIDASE"/>
    <property type="match status" value="1"/>
</dbReference>
<evidence type="ECO:0000313" key="3">
    <source>
        <dbReference type="EMBL" id="AXY74253.1"/>
    </source>
</evidence>
<feature type="domain" description="Gfo/Idh/MocA-like oxidoreductase N-terminal" evidence="1">
    <location>
        <begin position="4"/>
        <end position="117"/>
    </location>
</feature>
<evidence type="ECO:0000259" key="2">
    <source>
        <dbReference type="Pfam" id="PF22725"/>
    </source>
</evidence>
<dbReference type="EMBL" id="CP032157">
    <property type="protein sequence ID" value="AXY74253.1"/>
    <property type="molecule type" value="Genomic_DNA"/>
</dbReference>
<dbReference type="OrthoDB" id="9815825at2"/>
<dbReference type="InterPro" id="IPR036291">
    <property type="entry name" value="NAD(P)-bd_dom_sf"/>
</dbReference>
<dbReference type="SUPFAM" id="SSF51735">
    <property type="entry name" value="NAD(P)-binding Rossmann-fold domains"/>
    <property type="match status" value="1"/>
</dbReference>
<organism evidence="3 4">
    <name type="scientific">Paraflavitalea soli</name>
    <dbReference type="NCBI Taxonomy" id="2315862"/>
    <lineage>
        <taxon>Bacteria</taxon>
        <taxon>Pseudomonadati</taxon>
        <taxon>Bacteroidota</taxon>
        <taxon>Chitinophagia</taxon>
        <taxon>Chitinophagales</taxon>
        <taxon>Chitinophagaceae</taxon>
        <taxon>Paraflavitalea</taxon>
    </lineage>
</organism>